<dbReference type="RefSeq" id="WP_382201844.1">
    <property type="nucleotide sequence ID" value="NZ_JBHTBZ010000041.1"/>
</dbReference>
<organism evidence="1 2">
    <name type="scientific">Hydrogenophaga defluvii</name>
    <dbReference type="NCBI Taxonomy" id="249410"/>
    <lineage>
        <taxon>Bacteria</taxon>
        <taxon>Pseudomonadati</taxon>
        <taxon>Pseudomonadota</taxon>
        <taxon>Betaproteobacteria</taxon>
        <taxon>Burkholderiales</taxon>
        <taxon>Comamonadaceae</taxon>
        <taxon>Hydrogenophaga</taxon>
    </lineage>
</organism>
<keyword evidence="2" id="KW-1185">Reference proteome</keyword>
<protein>
    <submittedName>
        <fullName evidence="1">DUF6641 family protein</fullName>
    </submittedName>
</protein>
<sequence length="146" mass="16035">MATLASLKLTTTRKPGQLSPAQIRRNKLVKRIGEQIQLAQAQQDGTTLNITRSRTVKNAETGERRTVEQVKRLKPWWFQTDNGKLALNIRYGARVIDLAKGKSAVEIASVADLVPTLELIRSAVDAGELDTALEAASGALREGFKR</sequence>
<evidence type="ECO:0000313" key="2">
    <source>
        <dbReference type="Proteomes" id="UP001596457"/>
    </source>
</evidence>
<name>A0ABW2SDG0_9BURK</name>
<proteinExistence type="predicted"/>
<gene>
    <name evidence="1" type="ORF">ACFQU0_14100</name>
</gene>
<evidence type="ECO:0000313" key="1">
    <source>
        <dbReference type="EMBL" id="MFC7461561.1"/>
    </source>
</evidence>
<dbReference type="Pfam" id="PF20346">
    <property type="entry name" value="DUF6641"/>
    <property type="match status" value="1"/>
</dbReference>
<comment type="caution">
    <text evidence="1">The sequence shown here is derived from an EMBL/GenBank/DDBJ whole genome shotgun (WGS) entry which is preliminary data.</text>
</comment>
<dbReference type="Proteomes" id="UP001596457">
    <property type="component" value="Unassembled WGS sequence"/>
</dbReference>
<dbReference type="EMBL" id="JBHTBZ010000041">
    <property type="protein sequence ID" value="MFC7461561.1"/>
    <property type="molecule type" value="Genomic_DNA"/>
</dbReference>
<reference evidence="2" key="1">
    <citation type="journal article" date="2019" name="Int. J. Syst. Evol. Microbiol.">
        <title>The Global Catalogue of Microorganisms (GCM) 10K type strain sequencing project: providing services to taxonomists for standard genome sequencing and annotation.</title>
        <authorList>
            <consortium name="The Broad Institute Genomics Platform"/>
            <consortium name="The Broad Institute Genome Sequencing Center for Infectious Disease"/>
            <person name="Wu L."/>
            <person name="Ma J."/>
        </authorList>
    </citation>
    <scope>NUCLEOTIDE SEQUENCE [LARGE SCALE GENOMIC DNA]</scope>
    <source>
        <strain evidence="2">CCUG 53903</strain>
    </source>
</reference>
<accession>A0ABW2SDG0</accession>
<dbReference type="InterPro" id="IPR046581">
    <property type="entry name" value="DUF6641"/>
</dbReference>